<reference evidence="11" key="1">
    <citation type="submission" date="2023-06" db="EMBL/GenBank/DDBJ databases">
        <title>Genome-scale phylogeny and comparative genomics of the fungal order Sordariales.</title>
        <authorList>
            <consortium name="Lawrence Berkeley National Laboratory"/>
            <person name="Hensen N."/>
            <person name="Bonometti L."/>
            <person name="Westerberg I."/>
            <person name="Brannstrom I.O."/>
            <person name="Guillou S."/>
            <person name="Cros-Aarteil S."/>
            <person name="Calhoun S."/>
            <person name="Haridas S."/>
            <person name="Kuo A."/>
            <person name="Mondo S."/>
            <person name="Pangilinan J."/>
            <person name="Riley R."/>
            <person name="LaButti K."/>
            <person name="Andreopoulos B."/>
            <person name="Lipzen A."/>
            <person name="Chen C."/>
            <person name="Yanf M."/>
            <person name="Daum C."/>
            <person name="Ng V."/>
            <person name="Clum A."/>
            <person name="Steindorff A."/>
            <person name="Ohm R."/>
            <person name="Martin F."/>
            <person name="Silar P."/>
            <person name="Natvig D."/>
            <person name="Lalanne C."/>
            <person name="Gautier V."/>
            <person name="Ament-velasquez S.L."/>
            <person name="Kruys A."/>
            <person name="Hutchinson M.I."/>
            <person name="Powell A.J."/>
            <person name="Barry K."/>
            <person name="Miller A.N."/>
            <person name="Grigoriev I.V."/>
            <person name="Debuchy R."/>
            <person name="Gladieux P."/>
            <person name="Thoren M.H."/>
            <person name="Johannesson H."/>
        </authorList>
    </citation>
    <scope>NUCLEOTIDE SEQUENCE</scope>
    <source>
        <strain evidence="11">SMH3391-2</strain>
    </source>
</reference>
<evidence type="ECO:0000256" key="2">
    <source>
        <dbReference type="ARBA" id="ARBA00004685"/>
    </source>
</evidence>
<dbReference type="PANTHER" id="PTHR33365:SF11">
    <property type="entry name" value="TAT PATHWAY SIGNAL SEQUENCE"/>
    <property type="match status" value="1"/>
</dbReference>
<evidence type="ECO:0000256" key="1">
    <source>
        <dbReference type="ARBA" id="ARBA00004167"/>
    </source>
</evidence>
<dbReference type="InterPro" id="IPR021765">
    <property type="entry name" value="UstYa-like"/>
</dbReference>
<keyword evidence="4 10" id="KW-1133">Transmembrane helix</keyword>
<evidence type="ECO:0000256" key="3">
    <source>
        <dbReference type="ARBA" id="ARBA00022692"/>
    </source>
</evidence>
<dbReference type="Proteomes" id="UP001174934">
    <property type="component" value="Unassembled WGS sequence"/>
</dbReference>
<comment type="similarity">
    <text evidence="9">Belongs to the ustYa family.</text>
</comment>
<comment type="pathway">
    <text evidence="2">Mycotoxin biosynthesis.</text>
</comment>
<keyword evidence="7 10" id="KW-0472">Membrane</keyword>
<evidence type="ECO:0008006" key="13">
    <source>
        <dbReference type="Google" id="ProtNLM"/>
    </source>
</evidence>
<keyword evidence="12" id="KW-1185">Reference proteome</keyword>
<keyword evidence="6" id="KW-0843">Virulence</keyword>
<keyword evidence="5" id="KW-0560">Oxidoreductase</keyword>
<evidence type="ECO:0000256" key="10">
    <source>
        <dbReference type="SAM" id="Phobius"/>
    </source>
</evidence>
<organism evidence="11 12">
    <name type="scientific">Bombardia bombarda</name>
    <dbReference type="NCBI Taxonomy" id="252184"/>
    <lineage>
        <taxon>Eukaryota</taxon>
        <taxon>Fungi</taxon>
        <taxon>Dikarya</taxon>
        <taxon>Ascomycota</taxon>
        <taxon>Pezizomycotina</taxon>
        <taxon>Sordariomycetes</taxon>
        <taxon>Sordariomycetidae</taxon>
        <taxon>Sordariales</taxon>
        <taxon>Lasiosphaeriaceae</taxon>
        <taxon>Bombardia</taxon>
    </lineage>
</organism>
<evidence type="ECO:0000256" key="6">
    <source>
        <dbReference type="ARBA" id="ARBA00023026"/>
    </source>
</evidence>
<evidence type="ECO:0000256" key="4">
    <source>
        <dbReference type="ARBA" id="ARBA00022989"/>
    </source>
</evidence>
<sequence>MSPHNEGHRDDDRDSELSELGGLLLDERTESWPNPLGKSLKNWNAHVDDTWKRWKQWAVPALALLFGFALGVVVSTTADLPSHFATSSSSPAVSSKFAFDTPMEFQPNHAYTNTSAPDTATDAAWEALNPGELFSSLGFIQIDEHGQAIAYDGSVGDLSRTKVVSVFHQMHCLDALRRSVVASAASPLEFSYLAPHLSHHWGHCFDYLRQAIMCAADVTLEKLQTGQDRHTLIPGVDGWGTTHMCRNYDLVKQWAETHRSTDEGGID</sequence>
<dbReference type="GO" id="GO:0016491">
    <property type="term" value="F:oxidoreductase activity"/>
    <property type="evidence" value="ECO:0007669"/>
    <property type="project" value="UniProtKB-KW"/>
</dbReference>
<keyword evidence="8" id="KW-0325">Glycoprotein</keyword>
<evidence type="ECO:0000256" key="7">
    <source>
        <dbReference type="ARBA" id="ARBA00023136"/>
    </source>
</evidence>
<dbReference type="AlphaFoldDB" id="A0AA39WGH4"/>
<dbReference type="Pfam" id="PF11807">
    <property type="entry name" value="UstYa"/>
    <property type="match status" value="1"/>
</dbReference>
<evidence type="ECO:0000256" key="5">
    <source>
        <dbReference type="ARBA" id="ARBA00023002"/>
    </source>
</evidence>
<comment type="subcellular location">
    <subcellularLocation>
        <location evidence="1">Membrane</location>
        <topology evidence="1">Single-pass membrane protein</topology>
    </subcellularLocation>
</comment>
<gene>
    <name evidence="11" type="ORF">B0T17DRAFT_619784</name>
</gene>
<evidence type="ECO:0000313" key="11">
    <source>
        <dbReference type="EMBL" id="KAK0614941.1"/>
    </source>
</evidence>
<keyword evidence="3 10" id="KW-0812">Transmembrane</keyword>
<evidence type="ECO:0000256" key="8">
    <source>
        <dbReference type="ARBA" id="ARBA00023180"/>
    </source>
</evidence>
<dbReference type="GO" id="GO:0016020">
    <property type="term" value="C:membrane"/>
    <property type="evidence" value="ECO:0007669"/>
    <property type="project" value="UniProtKB-SubCell"/>
</dbReference>
<name>A0AA39WGH4_9PEZI</name>
<evidence type="ECO:0000313" key="12">
    <source>
        <dbReference type="Proteomes" id="UP001174934"/>
    </source>
</evidence>
<dbReference type="EMBL" id="JAULSR010000007">
    <property type="protein sequence ID" value="KAK0614941.1"/>
    <property type="molecule type" value="Genomic_DNA"/>
</dbReference>
<proteinExistence type="inferred from homology"/>
<feature type="transmembrane region" description="Helical" evidence="10">
    <location>
        <begin position="57"/>
        <end position="78"/>
    </location>
</feature>
<comment type="caution">
    <text evidence="11">The sequence shown here is derived from an EMBL/GenBank/DDBJ whole genome shotgun (WGS) entry which is preliminary data.</text>
</comment>
<protein>
    <recommendedName>
        <fullName evidence="13">Oxidase ustYa</fullName>
    </recommendedName>
</protein>
<evidence type="ECO:0000256" key="9">
    <source>
        <dbReference type="ARBA" id="ARBA00035112"/>
    </source>
</evidence>
<accession>A0AA39WGH4</accession>
<dbReference type="GO" id="GO:0043386">
    <property type="term" value="P:mycotoxin biosynthetic process"/>
    <property type="evidence" value="ECO:0007669"/>
    <property type="project" value="InterPro"/>
</dbReference>
<dbReference type="PANTHER" id="PTHR33365">
    <property type="entry name" value="YALI0B05434P"/>
    <property type="match status" value="1"/>
</dbReference>